<organism evidence="1 4">
    <name type="scientific">Poseidonibacter ostreae</name>
    <dbReference type="NCBI Taxonomy" id="2654171"/>
    <lineage>
        <taxon>Bacteria</taxon>
        <taxon>Pseudomonadati</taxon>
        <taxon>Campylobacterota</taxon>
        <taxon>Epsilonproteobacteria</taxon>
        <taxon>Campylobacterales</taxon>
        <taxon>Arcobacteraceae</taxon>
        <taxon>Poseidonibacter</taxon>
    </lineage>
</organism>
<evidence type="ECO:0000313" key="4">
    <source>
        <dbReference type="Proteomes" id="UP000472839"/>
    </source>
</evidence>
<gene>
    <name evidence="2" type="ORF">GBG18_09810</name>
    <name evidence="1" type="ORF">GBG19_14105</name>
</gene>
<dbReference type="Gene3D" id="3.40.50.2000">
    <property type="entry name" value="Glycogen Phosphorylase B"/>
    <property type="match status" value="1"/>
</dbReference>
<evidence type="ECO:0000313" key="2">
    <source>
        <dbReference type="EMBL" id="KAB7890043.1"/>
    </source>
</evidence>
<reference evidence="3 4" key="1">
    <citation type="submission" date="2019-10" db="EMBL/GenBank/DDBJ databases">
        <title>Poseidonibacter ostreae sp. nov., isolated from the gut of the Ostrea denselamellosa.</title>
        <authorList>
            <person name="Choi A."/>
        </authorList>
    </citation>
    <scope>NUCLEOTIDE SEQUENCE [LARGE SCALE GENOMIC DNA]</scope>
    <source>
        <strain evidence="1 4">SJOD-M-33</strain>
        <strain evidence="2 3">SJOD-M-5</strain>
    </source>
</reference>
<dbReference type="EMBL" id="WFKJ01000029">
    <property type="protein sequence ID" value="KAB7890043.1"/>
    <property type="molecule type" value="Genomic_DNA"/>
</dbReference>
<comment type="caution">
    <text evidence="1">The sequence shown here is derived from an EMBL/GenBank/DDBJ whole genome shotgun (WGS) entry which is preliminary data.</text>
</comment>
<accession>A0A6L4WNY6</accession>
<dbReference type="SUPFAM" id="SSF53756">
    <property type="entry name" value="UDP-Glycosyltransferase/glycogen phosphorylase"/>
    <property type="match status" value="1"/>
</dbReference>
<dbReference type="EMBL" id="WFKK01000057">
    <property type="protein sequence ID" value="KAB7885428.1"/>
    <property type="molecule type" value="Genomic_DNA"/>
</dbReference>
<keyword evidence="3" id="KW-1185">Reference proteome</keyword>
<proteinExistence type="predicted"/>
<evidence type="ECO:0008006" key="5">
    <source>
        <dbReference type="Google" id="ProtNLM"/>
    </source>
</evidence>
<evidence type="ECO:0000313" key="1">
    <source>
        <dbReference type="EMBL" id="KAB7885428.1"/>
    </source>
</evidence>
<dbReference type="Proteomes" id="UP000472839">
    <property type="component" value="Unassembled WGS sequence"/>
</dbReference>
<dbReference type="AlphaFoldDB" id="A0A6L4WNY6"/>
<evidence type="ECO:0000313" key="3">
    <source>
        <dbReference type="Proteomes" id="UP000461010"/>
    </source>
</evidence>
<dbReference type="RefSeq" id="WP_152190656.1">
    <property type="nucleotide sequence ID" value="NZ_WFKI01000012.1"/>
</dbReference>
<name>A0A6L4WNY6_9BACT</name>
<dbReference type="Proteomes" id="UP000461010">
    <property type="component" value="Unassembled WGS sequence"/>
</dbReference>
<sequence>MIFFRVSQNINIKTTDGTLVNYFKFKMPSNLENDTVYITCENDFNDLNKVFENVDKDKYTTRLLKEKKVRELESFPIELGISNKDEYLNSVEFKKNTAKNVIKNEDEVLSLFDKSSKVDIYKQLVKKDKEEISLAIIGGLGKSISQIVSSCTALRILNTKLKELYKSVKIDLYINASNNSLYSRDRQVYLKQKFINNVMPLSITSKKLCTYDYFIDNSSVMQKLSGFNSLNMVDAWLYKFGIDYKKISSYEKHNELNLENVVASKNLEEKIKAIKKKGKVLLFHPFSASANKTIPQNIASSILKELILKLDGYTIVSCLNIDSKLVDDKFINLSKDSKTINDFIYIISNMDSIITTDTSTFHISDAFMIPTIVLSTDTEIDKKTKYYEHLKTIKIEDKSKSLSKFIYDNDSLTLYKYKSWQSLKTSKIIKLLDTF</sequence>
<protein>
    <recommendedName>
        <fullName evidence="5">Lipopolysaccharide heptosyltransferase family protein</fullName>
    </recommendedName>
</protein>